<evidence type="ECO:0000313" key="3">
    <source>
        <dbReference type="Proteomes" id="UP000019375"/>
    </source>
</evidence>
<feature type="region of interest" description="Disordered" evidence="1">
    <location>
        <begin position="39"/>
        <end position="74"/>
    </location>
</feature>
<evidence type="ECO:0000313" key="2">
    <source>
        <dbReference type="EMBL" id="CDF91489.1"/>
    </source>
</evidence>
<evidence type="ECO:0000256" key="1">
    <source>
        <dbReference type="SAM" id="MobiDB-lite"/>
    </source>
</evidence>
<dbReference type="EMBL" id="HG316464">
    <property type="protein sequence ID" value="CDF91489.1"/>
    <property type="molecule type" value="Genomic_DNA"/>
</dbReference>
<sequence>MALHNYVYLKHREHDSSCHRLLVREKDIVLPRGAVRPCQKQTSAEVAEAGQPGSGSDAQAAVPATAESVAAQKS</sequence>
<protein>
    <submittedName>
        <fullName evidence="2">ZYBA0S11-03994g1_1</fullName>
    </submittedName>
</protein>
<accession>A0A8J2X4T8</accession>
<reference evidence="3" key="1">
    <citation type="journal article" date="2013" name="Genome Announc.">
        <title>Genome sequence of the food spoilage yeast Zygosaccharomyces bailii CLIB 213(T).</title>
        <authorList>
            <person name="Galeote V."/>
            <person name="Bigey F."/>
            <person name="Devillers H."/>
            <person name="Neuveglise C."/>
            <person name="Dequin S."/>
        </authorList>
    </citation>
    <scope>NUCLEOTIDE SEQUENCE [LARGE SCALE GENOMIC DNA]</scope>
    <source>
        <strain evidence="3">CLIB 213 / ATCC 58445 / CBS 680 / CCRC 21525 / NBRC 1098 / NCYC 1416 / NRRL Y-2227</strain>
    </source>
</reference>
<organism evidence="2 3">
    <name type="scientific">Zygosaccharomyces bailii (strain CLIB 213 / ATCC 58445 / CBS 680 / BCRC 21525 / NBRC 1098 / NCYC 1416 / NRRL Y-2227)</name>
    <dbReference type="NCBI Taxonomy" id="1333698"/>
    <lineage>
        <taxon>Eukaryota</taxon>
        <taxon>Fungi</taxon>
        <taxon>Dikarya</taxon>
        <taxon>Ascomycota</taxon>
        <taxon>Saccharomycotina</taxon>
        <taxon>Saccharomycetes</taxon>
        <taxon>Saccharomycetales</taxon>
        <taxon>Saccharomycetaceae</taxon>
        <taxon>Zygosaccharomyces</taxon>
    </lineage>
</organism>
<feature type="compositionally biased region" description="Low complexity" evidence="1">
    <location>
        <begin position="58"/>
        <end position="74"/>
    </location>
</feature>
<dbReference type="AlphaFoldDB" id="A0A8J2X4T8"/>
<name>A0A8J2X4T8_ZYGB2</name>
<gene>
    <name evidence="2" type="ORF">BN860_03994g</name>
</gene>
<proteinExistence type="predicted"/>
<keyword evidence="3" id="KW-1185">Reference proteome</keyword>
<dbReference type="OrthoDB" id="4069394at2759"/>
<dbReference type="Proteomes" id="UP000019375">
    <property type="component" value="Unassembled WGS sequence"/>
</dbReference>